<protein>
    <submittedName>
        <fullName evidence="2">Uncharacterized protein</fullName>
    </submittedName>
</protein>
<sequence length="219" mass="23481">MNNPEISITGGGNIGNVRMSGPFMKLIVSKDKLELRASIMGRYVFLPSDVISVTPAGIGGGVRINHTVGQYNKEIIFRSLGSDVIAQIASTGFLNNMEAASPQLKAEVEIARQSTGFAIKTSAAIAFVVIWNLFFLYDQRGLLSGGGIVIGGIGTRSALGFAAVFALLMLFVEPFQILVLKPGRDAKDLRFFMFFLLFVSVAIFIGMSAMPGAAQTLHK</sequence>
<proteinExistence type="predicted"/>
<accession>A0A372NSZ0</accession>
<evidence type="ECO:0000313" key="3">
    <source>
        <dbReference type="Proteomes" id="UP000264217"/>
    </source>
</evidence>
<reference evidence="2 3" key="1">
    <citation type="submission" date="2018-08" db="EMBL/GenBank/DDBJ databases">
        <title>Mucilaginibacter sp. MYSH2.</title>
        <authorList>
            <person name="Seo T."/>
        </authorList>
    </citation>
    <scope>NUCLEOTIDE SEQUENCE [LARGE SCALE GENOMIC DNA]</scope>
    <source>
        <strain evidence="2 3">MYSH2</strain>
    </source>
</reference>
<name>A0A372NSZ0_9SPHI</name>
<organism evidence="2 3">
    <name type="scientific">Mucilaginibacter conchicola</name>
    <dbReference type="NCBI Taxonomy" id="2303333"/>
    <lineage>
        <taxon>Bacteria</taxon>
        <taxon>Pseudomonadati</taxon>
        <taxon>Bacteroidota</taxon>
        <taxon>Sphingobacteriia</taxon>
        <taxon>Sphingobacteriales</taxon>
        <taxon>Sphingobacteriaceae</taxon>
        <taxon>Mucilaginibacter</taxon>
    </lineage>
</organism>
<feature type="transmembrane region" description="Helical" evidence="1">
    <location>
        <begin position="191"/>
        <end position="210"/>
    </location>
</feature>
<dbReference type="OrthoDB" id="1253105at2"/>
<evidence type="ECO:0000313" key="2">
    <source>
        <dbReference type="EMBL" id="RFZ92365.1"/>
    </source>
</evidence>
<dbReference type="Proteomes" id="UP000264217">
    <property type="component" value="Unassembled WGS sequence"/>
</dbReference>
<keyword evidence="1" id="KW-1133">Transmembrane helix</keyword>
<feature type="transmembrane region" description="Helical" evidence="1">
    <location>
        <begin position="157"/>
        <end position="179"/>
    </location>
</feature>
<comment type="caution">
    <text evidence="2">The sequence shown here is derived from an EMBL/GenBank/DDBJ whole genome shotgun (WGS) entry which is preliminary data.</text>
</comment>
<dbReference type="EMBL" id="QWDC01000002">
    <property type="protein sequence ID" value="RFZ92365.1"/>
    <property type="molecule type" value="Genomic_DNA"/>
</dbReference>
<keyword evidence="1" id="KW-0812">Transmembrane</keyword>
<feature type="transmembrane region" description="Helical" evidence="1">
    <location>
        <begin position="117"/>
        <end position="137"/>
    </location>
</feature>
<gene>
    <name evidence="2" type="ORF">D0C36_13110</name>
</gene>
<dbReference type="RefSeq" id="WP_117392075.1">
    <property type="nucleotide sequence ID" value="NZ_QWDC01000002.1"/>
</dbReference>
<keyword evidence="3" id="KW-1185">Reference proteome</keyword>
<keyword evidence="1" id="KW-0472">Membrane</keyword>
<dbReference type="AlphaFoldDB" id="A0A372NSZ0"/>
<evidence type="ECO:0000256" key="1">
    <source>
        <dbReference type="SAM" id="Phobius"/>
    </source>
</evidence>